<gene>
    <name evidence="3" type="ORF">SR1949_40770</name>
</gene>
<reference evidence="4" key="1">
    <citation type="submission" date="2019-02" db="EMBL/GenBank/DDBJ databases">
        <title>Draft genome sequence of Sphaerospermopsis reniformis NIES-1949.</title>
        <authorList>
            <person name="Yamaguchi H."/>
            <person name="Suzuki S."/>
            <person name="Kawachi M."/>
        </authorList>
    </citation>
    <scope>NUCLEOTIDE SEQUENCE [LARGE SCALE GENOMIC DNA]</scope>
    <source>
        <strain evidence="4">NIES-1949</strain>
    </source>
</reference>
<evidence type="ECO:0000259" key="2">
    <source>
        <dbReference type="Pfam" id="PF01471"/>
    </source>
</evidence>
<feature type="compositionally biased region" description="Low complexity" evidence="1">
    <location>
        <begin position="155"/>
        <end position="167"/>
    </location>
</feature>
<dbReference type="AlphaFoldDB" id="A0A480A279"/>
<feature type="compositionally biased region" description="Low complexity" evidence="1">
    <location>
        <begin position="138"/>
        <end position="148"/>
    </location>
</feature>
<dbReference type="Proteomes" id="UP000300142">
    <property type="component" value="Unassembled WGS sequence"/>
</dbReference>
<dbReference type="Gene3D" id="1.10.101.10">
    <property type="entry name" value="PGBD-like superfamily/PGBD"/>
    <property type="match status" value="2"/>
</dbReference>
<sequence length="277" mass="30045">MKYHLIKSIYHYSRQKQSYYLLLFSVTPLLFASSARVSIAAPVEIAQVSTVGNINRPTLQIGSQGERVSELQAALTLLGFYTGAVDGVYQEGTARAVSRFKQAAGLNPDGIVDTLTWQRLFPNVSTVAANTLPSVVPTTTSNNLSNNLRVPAQPNRNTRVNNATVVPKPNPPKPTTTAQNKPNTSFQPTPPNQRNPKIQYTTAGWPILRLGNTGSEVTKLQRLLQTLGFFKGGIDGDFGAGTEAAVKAAQVRYGLQPDGVVGAATWEAFVRRLPKQR</sequence>
<dbReference type="InterPro" id="IPR036365">
    <property type="entry name" value="PGBD-like_sf"/>
</dbReference>
<evidence type="ECO:0000313" key="4">
    <source>
        <dbReference type="Proteomes" id="UP000300142"/>
    </source>
</evidence>
<feature type="compositionally biased region" description="Low complexity" evidence="1">
    <location>
        <begin position="175"/>
        <end position="184"/>
    </location>
</feature>
<comment type="caution">
    <text evidence="3">The sequence shown here is derived from an EMBL/GenBank/DDBJ whole genome shotgun (WGS) entry which is preliminary data.</text>
</comment>
<evidence type="ECO:0000256" key="1">
    <source>
        <dbReference type="SAM" id="MobiDB-lite"/>
    </source>
</evidence>
<protein>
    <submittedName>
        <fullName evidence="3">Peptidoglycan-binding domain 1 protein</fullName>
    </submittedName>
</protein>
<dbReference type="Pfam" id="PF01471">
    <property type="entry name" value="PG_binding_1"/>
    <property type="match status" value="2"/>
</dbReference>
<dbReference type="RefSeq" id="WP_137668682.1">
    <property type="nucleotide sequence ID" value="NZ_BJCE01000191.1"/>
</dbReference>
<organism evidence="3 4">
    <name type="scientific">Sphaerospermopsis reniformis</name>
    <dbReference type="NCBI Taxonomy" id="531300"/>
    <lineage>
        <taxon>Bacteria</taxon>
        <taxon>Bacillati</taxon>
        <taxon>Cyanobacteriota</taxon>
        <taxon>Cyanophyceae</taxon>
        <taxon>Nostocales</taxon>
        <taxon>Aphanizomenonaceae</taxon>
        <taxon>Sphaerospermopsis</taxon>
    </lineage>
</organism>
<dbReference type="InterPro" id="IPR002477">
    <property type="entry name" value="Peptidoglycan-bd-like"/>
</dbReference>
<keyword evidence="4" id="KW-1185">Reference proteome</keyword>
<name>A0A480A279_9CYAN</name>
<dbReference type="EMBL" id="BJCE01000191">
    <property type="protein sequence ID" value="GCL38957.1"/>
    <property type="molecule type" value="Genomic_DNA"/>
</dbReference>
<evidence type="ECO:0000313" key="3">
    <source>
        <dbReference type="EMBL" id="GCL38957.1"/>
    </source>
</evidence>
<accession>A0A480A279</accession>
<feature type="domain" description="Peptidoglycan binding-like" evidence="2">
    <location>
        <begin position="213"/>
        <end position="268"/>
    </location>
</feature>
<dbReference type="SUPFAM" id="SSF47090">
    <property type="entry name" value="PGBD-like"/>
    <property type="match status" value="2"/>
</dbReference>
<feature type="region of interest" description="Disordered" evidence="1">
    <location>
        <begin position="138"/>
        <end position="197"/>
    </location>
</feature>
<dbReference type="InterPro" id="IPR036366">
    <property type="entry name" value="PGBDSf"/>
</dbReference>
<proteinExistence type="predicted"/>
<feature type="domain" description="Peptidoglycan binding-like" evidence="2">
    <location>
        <begin position="64"/>
        <end position="120"/>
    </location>
</feature>